<organism evidence="1 2">
    <name type="scientific">Urechidicola vernalis</name>
    <dbReference type="NCBI Taxonomy" id="3075600"/>
    <lineage>
        <taxon>Bacteria</taxon>
        <taxon>Pseudomonadati</taxon>
        <taxon>Bacteroidota</taxon>
        <taxon>Flavobacteriia</taxon>
        <taxon>Flavobacteriales</taxon>
        <taxon>Flavobacteriaceae</taxon>
        <taxon>Urechidicola</taxon>
    </lineage>
</organism>
<keyword evidence="2" id="KW-1185">Reference proteome</keyword>
<dbReference type="Proteomes" id="UP001252186">
    <property type="component" value="Unassembled WGS sequence"/>
</dbReference>
<dbReference type="EMBL" id="JAVRHV010000001">
    <property type="protein sequence ID" value="MDT0551801.1"/>
    <property type="molecule type" value="Genomic_DNA"/>
</dbReference>
<comment type="caution">
    <text evidence="1">The sequence shown here is derived from an EMBL/GenBank/DDBJ whole genome shotgun (WGS) entry which is preliminary data.</text>
</comment>
<accession>A0ABU2Y1X0</accession>
<evidence type="ECO:0000313" key="1">
    <source>
        <dbReference type="EMBL" id="MDT0551801.1"/>
    </source>
</evidence>
<reference evidence="1 2" key="1">
    <citation type="submission" date="2023-09" db="EMBL/GenBank/DDBJ databases">
        <authorList>
            <person name="Rey-Velasco X."/>
        </authorList>
    </citation>
    <scope>NUCLEOTIDE SEQUENCE [LARGE SCALE GENOMIC DNA]</scope>
    <source>
        <strain evidence="1 2">P050</strain>
    </source>
</reference>
<sequence>MRFKIGDKVAVLDDAISGVVESVNGLLITINSDNGFSLKFEERDLVLIREEQSEIAKKVIVSEKLGLKNDCNKKGKLSRKKKTKDLVPGMEVDLHIQKLVKSTRGMDKYDMLSFQIDTAKHKLEFAIKNRIPRIVFIHGVGEGVLKNELMYLFNRYPVSVSEASYQKYGMGATEVYILQNKSV</sequence>
<proteinExistence type="predicted"/>
<protein>
    <submittedName>
        <fullName evidence="1">DNA mismatch repair protein MutS</fullName>
    </submittedName>
</protein>
<gene>
    <name evidence="1" type="ORF">RM519_00965</name>
</gene>
<dbReference type="InterPro" id="IPR036063">
    <property type="entry name" value="Smr_dom_sf"/>
</dbReference>
<evidence type="ECO:0000313" key="2">
    <source>
        <dbReference type="Proteomes" id="UP001252186"/>
    </source>
</evidence>
<name>A0ABU2Y1X0_9FLAO</name>
<dbReference type="Gene3D" id="3.30.1370.110">
    <property type="match status" value="1"/>
</dbReference>
<dbReference type="RefSeq" id="WP_311591604.1">
    <property type="nucleotide sequence ID" value="NZ_JAVRHV010000001.1"/>
</dbReference>